<proteinExistence type="predicted"/>
<name>A0AAX3WQC7_9BACI</name>
<organism evidence="1 2">
    <name type="scientific">Lysinibacillus pakistanensis</name>
    <dbReference type="NCBI Taxonomy" id="759811"/>
    <lineage>
        <taxon>Bacteria</taxon>
        <taxon>Bacillati</taxon>
        <taxon>Bacillota</taxon>
        <taxon>Bacilli</taxon>
        <taxon>Bacillales</taxon>
        <taxon>Bacillaceae</taxon>
        <taxon>Lysinibacillus</taxon>
    </lineage>
</organism>
<dbReference type="AlphaFoldDB" id="A0AAX3WQC7"/>
<dbReference type="RefSeq" id="WP_283868694.1">
    <property type="nucleotide sequence ID" value="NZ_CP126101.1"/>
</dbReference>
<reference evidence="1" key="1">
    <citation type="submission" date="2023-05" db="EMBL/GenBank/DDBJ databases">
        <title>Comparative genomics of Bacillaceae isolates and their secondary metabolite potential.</title>
        <authorList>
            <person name="Song L."/>
            <person name="Nielsen L.J."/>
            <person name="Mohite O."/>
            <person name="Xu X."/>
            <person name="Weber T."/>
            <person name="Kovacs A.T."/>
        </authorList>
    </citation>
    <scope>NUCLEOTIDE SEQUENCE</scope>
    <source>
        <strain evidence="1">LY1</strain>
    </source>
</reference>
<dbReference type="EMBL" id="CP126101">
    <property type="protein sequence ID" value="WHY49986.1"/>
    <property type="molecule type" value="Genomic_DNA"/>
</dbReference>
<dbReference type="Proteomes" id="UP001178322">
    <property type="component" value="Chromosome"/>
</dbReference>
<sequence>MQGVVLAVQTNLQYIDANIQVLDAIFTAYCGFIQIDNVTAASSVI</sequence>
<evidence type="ECO:0000313" key="2">
    <source>
        <dbReference type="Proteomes" id="UP001178322"/>
    </source>
</evidence>
<accession>A0AAX3WQC7</accession>
<protein>
    <submittedName>
        <fullName evidence="1">Uncharacterized protein</fullName>
    </submittedName>
</protein>
<gene>
    <name evidence="1" type="ORF">QNH24_16825</name>
</gene>
<evidence type="ECO:0000313" key="1">
    <source>
        <dbReference type="EMBL" id="WHY49986.1"/>
    </source>
</evidence>